<keyword evidence="2" id="KW-1003">Cell membrane</keyword>
<dbReference type="SUPFAM" id="SSF81665">
    <property type="entry name" value="Calcium ATPase, transmembrane domain M"/>
    <property type="match status" value="1"/>
</dbReference>
<keyword evidence="5" id="KW-0812">Transmembrane</keyword>
<dbReference type="Gene3D" id="1.20.1110.10">
    <property type="entry name" value="Calcium-transporting ATPase, transmembrane domain"/>
    <property type="match status" value="1"/>
</dbReference>
<accession>A0A4V3UPG8</accession>
<dbReference type="Proteomes" id="UP000308092">
    <property type="component" value="Unassembled WGS sequence"/>
</dbReference>
<evidence type="ECO:0000313" key="6">
    <source>
        <dbReference type="EMBL" id="THC95124.1"/>
    </source>
</evidence>
<dbReference type="STRING" id="1220188.A0A4V3UPG8"/>
<comment type="caution">
    <text evidence="6">The sequence shown here is derived from an EMBL/GenBank/DDBJ whole genome shotgun (WGS) entry which is preliminary data.</text>
</comment>
<evidence type="ECO:0008006" key="8">
    <source>
        <dbReference type="Google" id="ProtNLM"/>
    </source>
</evidence>
<dbReference type="InterPro" id="IPR006415">
    <property type="entry name" value="P-type_ATPase_IIIB"/>
</dbReference>
<evidence type="ECO:0000256" key="1">
    <source>
        <dbReference type="ARBA" id="ARBA00004651"/>
    </source>
</evidence>
<gene>
    <name evidence="6" type="ORF">EYZ11_005408</name>
</gene>
<dbReference type="PANTHER" id="PTHR42861">
    <property type="entry name" value="CALCIUM-TRANSPORTING ATPASE"/>
    <property type="match status" value="1"/>
</dbReference>
<keyword evidence="3" id="KW-0597">Phosphoprotein</keyword>
<evidence type="ECO:0000256" key="4">
    <source>
        <dbReference type="ARBA" id="ARBA00022842"/>
    </source>
</evidence>
<dbReference type="VEuPathDB" id="FungiDB:EYZ11_005408"/>
<comment type="subcellular location">
    <subcellularLocation>
        <location evidence="1">Cell membrane</location>
        <topology evidence="1">Multi-pass membrane protein</topology>
    </subcellularLocation>
</comment>
<organism evidence="6 7">
    <name type="scientific">Aspergillus tanneri</name>
    <dbReference type="NCBI Taxonomy" id="1220188"/>
    <lineage>
        <taxon>Eukaryota</taxon>
        <taxon>Fungi</taxon>
        <taxon>Dikarya</taxon>
        <taxon>Ascomycota</taxon>
        <taxon>Pezizomycotina</taxon>
        <taxon>Eurotiomycetes</taxon>
        <taxon>Eurotiomycetidae</taxon>
        <taxon>Eurotiales</taxon>
        <taxon>Aspergillaceae</taxon>
        <taxon>Aspergillus</taxon>
        <taxon>Aspergillus subgen. Circumdati</taxon>
    </lineage>
</organism>
<keyword evidence="7" id="KW-1185">Reference proteome</keyword>
<dbReference type="GO" id="GO:0015444">
    <property type="term" value="F:P-type magnesium transporter activity"/>
    <property type="evidence" value="ECO:0007669"/>
    <property type="project" value="InterPro"/>
</dbReference>
<keyword evidence="5" id="KW-0472">Membrane</keyword>
<dbReference type="GO" id="GO:0005886">
    <property type="term" value="C:plasma membrane"/>
    <property type="evidence" value="ECO:0007669"/>
    <property type="project" value="UniProtKB-SubCell"/>
</dbReference>
<dbReference type="PRINTS" id="PR01836">
    <property type="entry name" value="MGATPASE"/>
</dbReference>
<evidence type="ECO:0000256" key="5">
    <source>
        <dbReference type="SAM" id="Phobius"/>
    </source>
</evidence>
<dbReference type="InterPro" id="IPR023298">
    <property type="entry name" value="ATPase_P-typ_TM_dom_sf"/>
</dbReference>
<reference evidence="6 7" key="1">
    <citation type="submission" date="2019-03" db="EMBL/GenBank/DDBJ databases">
        <title>The genome sequence of a newly discovered highly antifungal drug resistant Aspergillus species, Aspergillus tanneri NIH 1004.</title>
        <authorList>
            <person name="Mounaud S."/>
            <person name="Singh I."/>
            <person name="Joardar V."/>
            <person name="Pakala S."/>
            <person name="Pakala S."/>
            <person name="Venepally P."/>
            <person name="Hoover J."/>
            <person name="Nierman W."/>
            <person name="Chung J."/>
            <person name="Losada L."/>
        </authorList>
    </citation>
    <scope>NUCLEOTIDE SEQUENCE [LARGE SCALE GENOMIC DNA]</scope>
    <source>
        <strain evidence="6 7">NIH1004</strain>
    </source>
</reference>
<dbReference type="EMBL" id="SOSA01000172">
    <property type="protein sequence ID" value="THC95124.1"/>
    <property type="molecule type" value="Genomic_DNA"/>
</dbReference>
<evidence type="ECO:0000313" key="7">
    <source>
        <dbReference type="Proteomes" id="UP000308092"/>
    </source>
</evidence>
<protein>
    <recommendedName>
        <fullName evidence="8">Cation-transporting P-type ATPase C-terminal domain-containing protein</fullName>
    </recommendedName>
</protein>
<name>A0A4V3UPG8_9EURO</name>
<dbReference type="AlphaFoldDB" id="A0A4V3UPG8"/>
<evidence type="ECO:0000256" key="3">
    <source>
        <dbReference type="ARBA" id="ARBA00022553"/>
    </source>
</evidence>
<proteinExistence type="predicted"/>
<keyword evidence="4" id="KW-0460">Magnesium</keyword>
<evidence type="ECO:0000256" key="2">
    <source>
        <dbReference type="ARBA" id="ARBA00022475"/>
    </source>
</evidence>
<keyword evidence="5" id="KW-1133">Transmembrane helix</keyword>
<feature type="transmembrane region" description="Helical" evidence="5">
    <location>
        <begin position="34"/>
        <end position="54"/>
    </location>
</feature>
<sequence>MLCLAGTLLASIAAKLKSSRPLNSFQRGVRNTAYMLFAFMLVLYPLVLIVSGIFTKNWRHAASFSVNAAIGLVPELLPAIVNANLVRGMLSLRQKNVLVRRPDSIANLGAMTVLCSDKVHVAVWTERMAWY</sequence>